<dbReference type="AlphaFoldDB" id="A0A5N6IN48"/>
<evidence type="ECO:0000313" key="3">
    <source>
        <dbReference type="Proteomes" id="UP000326289"/>
    </source>
</evidence>
<name>A0A5N6IN48_9EURO</name>
<dbReference type="Proteomes" id="UP000326289">
    <property type="component" value="Unassembled WGS sequence"/>
</dbReference>
<dbReference type="EMBL" id="ML732894">
    <property type="protein sequence ID" value="KAB8267647.1"/>
    <property type="molecule type" value="Genomic_DNA"/>
</dbReference>
<proteinExistence type="predicted"/>
<protein>
    <submittedName>
        <fullName evidence="2">Uncharacterized protein</fullName>
    </submittedName>
</protein>
<evidence type="ECO:0000256" key="1">
    <source>
        <dbReference type="SAM" id="MobiDB-lite"/>
    </source>
</evidence>
<reference evidence="2 3" key="1">
    <citation type="submission" date="2019-04" db="EMBL/GenBank/DDBJ databases">
        <title>Fungal friends and foes A comparative genomics study of 23 Aspergillus species from section Flavi.</title>
        <authorList>
            <consortium name="DOE Joint Genome Institute"/>
            <person name="Kjaerbolling I."/>
            <person name="Vesth T.C."/>
            <person name="Frisvad J.C."/>
            <person name="Nybo J.L."/>
            <person name="Theobald S."/>
            <person name="Kildgaard S."/>
            <person name="Petersen T.I."/>
            <person name="Kuo A."/>
            <person name="Sato A."/>
            <person name="Lyhne E.K."/>
            <person name="Kogle M.E."/>
            <person name="Wiebenga A."/>
            <person name="Kun R.S."/>
            <person name="Lubbers R.J."/>
            <person name="Makela M.R."/>
            <person name="Barry K."/>
            <person name="Chovatia M."/>
            <person name="Clum A."/>
            <person name="Daum C."/>
            <person name="Haridas S."/>
            <person name="He G."/>
            <person name="LaButti K."/>
            <person name="Lipzen A."/>
            <person name="Mondo S."/>
            <person name="Pangilinan J."/>
            <person name="Riley R."/>
            <person name="Salamov A."/>
            <person name="Simmons B.A."/>
            <person name="Magnuson J.K."/>
            <person name="Henrissat B."/>
            <person name="Mortensen U.H."/>
            <person name="Larsen T.O."/>
            <person name="De vries R.P."/>
            <person name="Grigoriev I.V."/>
            <person name="Machida M."/>
            <person name="Baker S.E."/>
            <person name="Andersen M.R."/>
        </authorList>
    </citation>
    <scope>NUCLEOTIDE SEQUENCE [LARGE SCALE GENOMIC DNA]</scope>
    <source>
        <strain evidence="2 3">CBS 117635</strain>
    </source>
</reference>
<organism evidence="2 3">
    <name type="scientific">Aspergillus minisclerotigenes</name>
    <dbReference type="NCBI Taxonomy" id="656917"/>
    <lineage>
        <taxon>Eukaryota</taxon>
        <taxon>Fungi</taxon>
        <taxon>Dikarya</taxon>
        <taxon>Ascomycota</taxon>
        <taxon>Pezizomycotina</taxon>
        <taxon>Eurotiomycetes</taxon>
        <taxon>Eurotiomycetidae</taxon>
        <taxon>Eurotiales</taxon>
        <taxon>Aspergillaceae</taxon>
        <taxon>Aspergillus</taxon>
        <taxon>Aspergillus subgen. Circumdati</taxon>
    </lineage>
</organism>
<feature type="region of interest" description="Disordered" evidence="1">
    <location>
        <begin position="82"/>
        <end position="102"/>
    </location>
</feature>
<gene>
    <name evidence="2" type="ORF">BDV30DRAFT_219744</name>
</gene>
<evidence type="ECO:0000313" key="2">
    <source>
        <dbReference type="EMBL" id="KAB8267647.1"/>
    </source>
</evidence>
<sequence length="102" mass="11452">MPTGDCHLPYLPWFLSLSPSPSWPFDSCSTTGISHERSPHFRASHYCRNRPCLFLTLSLPPLMPCLGLVALLSTHHRPPPPIPVFKPAPRRSKEGSVHLNLF</sequence>
<accession>A0A5N6IN48</accession>
<keyword evidence="3" id="KW-1185">Reference proteome</keyword>